<reference evidence="21" key="1">
    <citation type="journal article" date="2023" name="Plant J.">
        <title>The genome of the king protea, Protea cynaroides.</title>
        <authorList>
            <person name="Chang J."/>
            <person name="Duong T.A."/>
            <person name="Schoeman C."/>
            <person name="Ma X."/>
            <person name="Roodt D."/>
            <person name="Barker N."/>
            <person name="Li Z."/>
            <person name="Van de Peer Y."/>
            <person name="Mizrachi E."/>
        </authorList>
    </citation>
    <scope>NUCLEOTIDE SEQUENCE</scope>
    <source>
        <tissue evidence="21">Young leaves</tissue>
    </source>
</reference>
<comment type="function">
    <text evidence="14">Glutamate-gated receptor that probably acts as a non-selective cation channel. May be involved in light-signal transduction and calcium homeostasis via the regulation of calcium influx into cells.</text>
</comment>
<organism evidence="21 22">
    <name type="scientific">Protea cynaroides</name>
    <dbReference type="NCBI Taxonomy" id="273540"/>
    <lineage>
        <taxon>Eukaryota</taxon>
        <taxon>Viridiplantae</taxon>
        <taxon>Streptophyta</taxon>
        <taxon>Embryophyta</taxon>
        <taxon>Tracheophyta</taxon>
        <taxon>Spermatophyta</taxon>
        <taxon>Magnoliopsida</taxon>
        <taxon>Proteales</taxon>
        <taxon>Proteaceae</taxon>
        <taxon>Protea</taxon>
    </lineage>
</organism>
<evidence type="ECO:0000256" key="2">
    <source>
        <dbReference type="ARBA" id="ARBA00008685"/>
    </source>
</evidence>
<evidence type="ECO:0000256" key="6">
    <source>
        <dbReference type="ARBA" id="ARBA00022729"/>
    </source>
</evidence>
<evidence type="ECO:0000256" key="3">
    <source>
        <dbReference type="ARBA" id="ARBA00011095"/>
    </source>
</evidence>
<evidence type="ECO:0000256" key="19">
    <source>
        <dbReference type="SAM" id="SignalP"/>
    </source>
</evidence>
<dbReference type="Gene3D" id="3.40.50.2300">
    <property type="match status" value="2"/>
</dbReference>
<evidence type="ECO:0000313" key="21">
    <source>
        <dbReference type="EMBL" id="KAJ4958482.1"/>
    </source>
</evidence>
<keyword evidence="22" id="KW-1185">Reference proteome</keyword>
<keyword evidence="11" id="KW-0325">Glycoprotein</keyword>
<evidence type="ECO:0000256" key="15">
    <source>
        <dbReference type="PIRNR" id="PIRNR037090"/>
    </source>
</evidence>
<dbReference type="CDD" id="cd19990">
    <property type="entry name" value="PBP1_GABAb_receptor_plant"/>
    <property type="match status" value="1"/>
</dbReference>
<keyword evidence="9 15" id="KW-0472">Membrane</keyword>
<accession>A0A9Q0H6J4</accession>
<dbReference type="FunFam" id="3.40.190.10:FF:000103">
    <property type="entry name" value="Glutamate receptor"/>
    <property type="match status" value="1"/>
</dbReference>
<keyword evidence="5 18" id="KW-0812">Transmembrane</keyword>
<dbReference type="AlphaFoldDB" id="A0A9Q0H6J4"/>
<dbReference type="CDD" id="cd13686">
    <property type="entry name" value="GluR_Plant"/>
    <property type="match status" value="1"/>
</dbReference>
<evidence type="ECO:0000256" key="4">
    <source>
        <dbReference type="ARBA" id="ARBA00022448"/>
    </source>
</evidence>
<dbReference type="PANTHER" id="PTHR34836:SF1">
    <property type="entry name" value="OS09G0428600 PROTEIN"/>
    <property type="match status" value="1"/>
</dbReference>
<dbReference type="Proteomes" id="UP001141806">
    <property type="component" value="Unassembled WGS sequence"/>
</dbReference>
<dbReference type="PANTHER" id="PTHR34836">
    <property type="entry name" value="OS06G0188250 PROTEIN"/>
    <property type="match status" value="1"/>
</dbReference>
<evidence type="ECO:0000256" key="10">
    <source>
        <dbReference type="ARBA" id="ARBA00023170"/>
    </source>
</evidence>
<comment type="subcellular location">
    <subcellularLocation>
        <location evidence="1">Membrane</location>
        <topology evidence="1">Multi-pass membrane protein</topology>
    </subcellularLocation>
</comment>
<feature type="disulfide bond" evidence="16">
    <location>
        <begin position="751"/>
        <end position="806"/>
    </location>
</feature>
<dbReference type="Pfam" id="PF01094">
    <property type="entry name" value="ANF_receptor"/>
    <property type="match status" value="1"/>
</dbReference>
<dbReference type="Pfam" id="PF00060">
    <property type="entry name" value="Lig_chan"/>
    <property type="match status" value="1"/>
</dbReference>
<evidence type="ECO:0000256" key="13">
    <source>
        <dbReference type="ARBA" id="ARBA00023303"/>
    </source>
</evidence>
<dbReference type="GO" id="GO:0015276">
    <property type="term" value="F:ligand-gated monoatomic ion channel activity"/>
    <property type="evidence" value="ECO:0007669"/>
    <property type="project" value="InterPro"/>
</dbReference>
<keyword evidence="4 15" id="KW-0813">Transport</keyword>
<evidence type="ECO:0000256" key="18">
    <source>
        <dbReference type="SAM" id="Phobius"/>
    </source>
</evidence>
<comment type="subunit">
    <text evidence="3">May form heteromers.</text>
</comment>
<evidence type="ECO:0000256" key="11">
    <source>
        <dbReference type="ARBA" id="ARBA00023180"/>
    </source>
</evidence>
<comment type="function">
    <text evidence="15">Glutamate-gated receptor that probably acts as non-selective cation channel.</text>
</comment>
<keyword evidence="12 15" id="KW-1071">Ligand-gated ion channel</keyword>
<dbReference type="PIRSF" id="PIRSF037090">
    <property type="entry name" value="Iontro_Glu-like_rcpt_pln"/>
    <property type="match status" value="1"/>
</dbReference>
<protein>
    <recommendedName>
        <fullName evidence="15">Glutamate receptor</fullName>
    </recommendedName>
</protein>
<dbReference type="SMART" id="SM00079">
    <property type="entry name" value="PBPe"/>
    <property type="match status" value="1"/>
</dbReference>
<feature type="domain" description="Ionotropic glutamate receptor C-terminal" evidence="20">
    <location>
        <begin position="458"/>
        <end position="803"/>
    </location>
</feature>
<dbReference type="InterPro" id="IPR017103">
    <property type="entry name" value="Iontropic_Glu_rcpt_pln"/>
</dbReference>
<sequence>MKNKRFSFFLLFLLIMGFHTCFTEAQEYCSPNNPSLFHIGVVLDLNSMVGKVAERCISMALSDYYSFHPDYNSKIVLHVRDSRGDAINAASAALDLIKNVGVEAIIGPQTSEETEFLAKMGSKAQVPIISFSAISSSISPNWFPYFIRFAQNDSSQVKAIAAVLKSYEYKEVSLIHDDSHSGTAAIPYIIDGLQEIGAHIHHRIVLPHAIKELAIEDILRELGHTSSRVFIVHLSLSLGSRFFSHVKEMGMMKSGYKWIITSGLTDLLSYMEPSVLSSMKDVIGIKTHVPSSGPHLRFMAQWRKQFGKDHSKERMELNVYGLWAYDATFVTAKAANKASLCLNRKPRPPVSANSTDFFNMSVSLMGSEVLKHIKATRYNTGVSGEIHLVNGELQSSSFEIVNVNESSHKIGYWIPMDGLFWSLSAVGMGKNYLGTVKDLDVVQWPRVLEAISSDKVLKIGVPVKLVFPEFINITCSSNDQKPNVTGFSYEVFEHVMKSLPFKVSYEYIAYDNEHCDPKGDYSDLLQQVYHKEFDAVIGDITILANRSQYVDFTQPYTVSGVRMIVPTVNDDDTGSLWWFMKPLTTELWLTTISLIVLKGFFVWIFEHGENPEFQGAPSEIVGKILSFSFSIYVFSNQEKLKSNYSRFIVSLWTFSVFILVSSYTANLTSMLTVEKFRPTVTDIDTLYREGKYIGYQDGSFVPDLLRNKGFDPSRLTRLYSLEEYANALANGSVSAIVDEIPYINAFVAKYCHQFTVVGPTYRTGGFGFAFAKDHPLLQNISQAVLNFSEGEKMNEIEKKWFGSGTCVEPFATNVTSSKLHLHSFRSLYTIVGVASILALVLFFSFFAYKSIIDIRETVRRRALWWSFITSYYSHEKDPQKQTGQPKSGHEHEHQISEGPTDFYMIELSSNNDEGRHTGRE</sequence>
<evidence type="ECO:0000256" key="5">
    <source>
        <dbReference type="ARBA" id="ARBA00022692"/>
    </source>
</evidence>
<dbReference type="EMBL" id="JAMYWD010000010">
    <property type="protein sequence ID" value="KAJ4958482.1"/>
    <property type="molecule type" value="Genomic_DNA"/>
</dbReference>
<dbReference type="SUPFAM" id="SSF53850">
    <property type="entry name" value="Periplasmic binding protein-like II"/>
    <property type="match status" value="1"/>
</dbReference>
<comment type="caution">
    <text evidence="21">The sequence shown here is derived from an EMBL/GenBank/DDBJ whole genome shotgun (WGS) entry which is preliminary data.</text>
</comment>
<dbReference type="Pfam" id="PF10613">
    <property type="entry name" value="Lig_chan-Glu_bd"/>
    <property type="match status" value="1"/>
</dbReference>
<feature type="signal peptide" evidence="19">
    <location>
        <begin position="1"/>
        <end position="25"/>
    </location>
</feature>
<dbReference type="Gene3D" id="1.10.287.70">
    <property type="match status" value="1"/>
</dbReference>
<evidence type="ECO:0000256" key="16">
    <source>
        <dbReference type="PIRSR" id="PIRSR037090-50"/>
    </source>
</evidence>
<feature type="region of interest" description="Disordered" evidence="17">
    <location>
        <begin position="876"/>
        <end position="895"/>
    </location>
</feature>
<proteinExistence type="inferred from homology"/>
<dbReference type="InterPro" id="IPR001828">
    <property type="entry name" value="ANF_lig-bd_rcpt"/>
</dbReference>
<dbReference type="FunFam" id="1.10.287.70:FF:000037">
    <property type="entry name" value="Glutamate receptor"/>
    <property type="match status" value="1"/>
</dbReference>
<dbReference type="InterPro" id="IPR015683">
    <property type="entry name" value="Ionotropic_Glu_rcpt"/>
</dbReference>
<evidence type="ECO:0000256" key="8">
    <source>
        <dbReference type="ARBA" id="ARBA00023065"/>
    </source>
</evidence>
<evidence type="ECO:0000256" key="1">
    <source>
        <dbReference type="ARBA" id="ARBA00004141"/>
    </source>
</evidence>
<keyword evidence="7 18" id="KW-1133">Transmembrane helix</keyword>
<keyword evidence="8 15" id="KW-0406">Ion transport</keyword>
<evidence type="ECO:0000256" key="7">
    <source>
        <dbReference type="ARBA" id="ARBA00022989"/>
    </source>
</evidence>
<keyword evidence="13 15" id="KW-0407">Ion channel</keyword>
<feature type="transmembrane region" description="Helical" evidence="18">
    <location>
        <begin position="827"/>
        <end position="848"/>
    </location>
</feature>
<dbReference type="InterPro" id="IPR028082">
    <property type="entry name" value="Peripla_BP_I"/>
</dbReference>
<evidence type="ECO:0000256" key="17">
    <source>
        <dbReference type="SAM" id="MobiDB-lite"/>
    </source>
</evidence>
<keyword evidence="16" id="KW-1015">Disulfide bond</keyword>
<dbReference type="OrthoDB" id="5984008at2759"/>
<evidence type="ECO:0000313" key="22">
    <source>
        <dbReference type="Proteomes" id="UP001141806"/>
    </source>
</evidence>
<gene>
    <name evidence="21" type="ORF">NE237_025593</name>
</gene>
<dbReference type="GO" id="GO:0016020">
    <property type="term" value="C:membrane"/>
    <property type="evidence" value="ECO:0007669"/>
    <property type="project" value="UniProtKB-SubCell"/>
</dbReference>
<evidence type="ECO:0000259" key="20">
    <source>
        <dbReference type="SMART" id="SM00079"/>
    </source>
</evidence>
<evidence type="ECO:0000256" key="12">
    <source>
        <dbReference type="ARBA" id="ARBA00023286"/>
    </source>
</evidence>
<dbReference type="FunFam" id="3.40.50.2300:FF:000188">
    <property type="entry name" value="Glutamate receptor"/>
    <property type="match status" value="1"/>
</dbReference>
<dbReference type="InterPro" id="IPR001320">
    <property type="entry name" value="Iontro_rcpt_C"/>
</dbReference>
<name>A0A9Q0H6J4_9MAGN</name>
<evidence type="ECO:0000256" key="14">
    <source>
        <dbReference type="ARBA" id="ARBA00049638"/>
    </source>
</evidence>
<keyword evidence="6 19" id="KW-0732">Signal</keyword>
<dbReference type="SUPFAM" id="SSF53822">
    <property type="entry name" value="Periplasmic binding protein-like I"/>
    <property type="match status" value="1"/>
</dbReference>
<keyword evidence="10 15" id="KW-0675">Receptor</keyword>
<feature type="chain" id="PRO_5040112037" description="Glutamate receptor" evidence="19">
    <location>
        <begin position="26"/>
        <end position="920"/>
    </location>
</feature>
<comment type="similarity">
    <text evidence="2 15">Belongs to the glutamate-gated ion channel (TC 1.A.10.1) family.</text>
</comment>
<dbReference type="InterPro" id="IPR044440">
    <property type="entry name" value="GABAb_receptor_plant_PBP1"/>
</dbReference>
<dbReference type="InterPro" id="IPR019594">
    <property type="entry name" value="Glu/Gly-bd"/>
</dbReference>
<dbReference type="Gene3D" id="3.40.190.10">
    <property type="entry name" value="Periplasmic binding protein-like II"/>
    <property type="match status" value="2"/>
</dbReference>
<evidence type="ECO:0000256" key="9">
    <source>
        <dbReference type="ARBA" id="ARBA00023136"/>
    </source>
</evidence>